<organism evidence="6 7">
    <name type="scientific">Aeromicrobium alkaliterrae</name>
    <dbReference type="NCBI Taxonomy" id="302168"/>
    <lineage>
        <taxon>Bacteria</taxon>
        <taxon>Bacillati</taxon>
        <taxon>Actinomycetota</taxon>
        <taxon>Actinomycetes</taxon>
        <taxon>Propionibacteriales</taxon>
        <taxon>Nocardioidaceae</taxon>
        <taxon>Aeromicrobium</taxon>
    </lineage>
</organism>
<proteinExistence type="predicted"/>
<dbReference type="InterPro" id="IPR003825">
    <property type="entry name" value="Colicin-V_CvpA"/>
</dbReference>
<dbReference type="InterPro" id="IPR043504">
    <property type="entry name" value="Peptidase_S1_PA_chymotrypsin"/>
</dbReference>
<gene>
    <name evidence="6" type="ORF">GCM10009710_29600</name>
</gene>
<dbReference type="PRINTS" id="PR00834">
    <property type="entry name" value="PROTEASES2C"/>
</dbReference>
<keyword evidence="6" id="KW-0645">Protease</keyword>
<keyword evidence="7" id="KW-1185">Reference proteome</keyword>
<dbReference type="PANTHER" id="PTHR43019:SF23">
    <property type="entry name" value="PROTEASE DO-LIKE 5, CHLOROPLASTIC"/>
    <property type="match status" value="1"/>
</dbReference>
<dbReference type="InterPro" id="IPR047680">
    <property type="entry name" value="MarP-like"/>
</dbReference>
<dbReference type="Pfam" id="PF02674">
    <property type="entry name" value="Colicin_V"/>
    <property type="match status" value="1"/>
</dbReference>
<keyword evidence="2 5" id="KW-0812">Transmembrane</keyword>
<name>A0ABN2K3I2_9ACTN</name>
<evidence type="ECO:0000313" key="6">
    <source>
        <dbReference type="EMBL" id="GAA1747618.1"/>
    </source>
</evidence>
<evidence type="ECO:0000256" key="1">
    <source>
        <dbReference type="ARBA" id="ARBA00004141"/>
    </source>
</evidence>
<evidence type="ECO:0000313" key="7">
    <source>
        <dbReference type="Proteomes" id="UP001501057"/>
    </source>
</evidence>
<dbReference type="RefSeq" id="WP_344202992.1">
    <property type="nucleotide sequence ID" value="NZ_BAAAME010000005.1"/>
</dbReference>
<dbReference type="PANTHER" id="PTHR43019">
    <property type="entry name" value="SERINE ENDOPROTEASE DEGS"/>
    <property type="match status" value="1"/>
</dbReference>
<evidence type="ECO:0000256" key="2">
    <source>
        <dbReference type="ARBA" id="ARBA00022692"/>
    </source>
</evidence>
<dbReference type="InterPro" id="IPR001940">
    <property type="entry name" value="Peptidase_S1C"/>
</dbReference>
<feature type="transmembrane region" description="Helical" evidence="5">
    <location>
        <begin position="95"/>
        <end position="120"/>
    </location>
</feature>
<evidence type="ECO:0000256" key="4">
    <source>
        <dbReference type="ARBA" id="ARBA00023136"/>
    </source>
</evidence>
<keyword evidence="3 5" id="KW-1133">Transmembrane helix</keyword>
<accession>A0ABN2K3I2</accession>
<keyword evidence="4 5" id="KW-0472">Membrane</keyword>
<dbReference type="SUPFAM" id="SSF50494">
    <property type="entry name" value="Trypsin-like serine proteases"/>
    <property type="match status" value="1"/>
</dbReference>
<evidence type="ECO:0000256" key="3">
    <source>
        <dbReference type="ARBA" id="ARBA00022989"/>
    </source>
</evidence>
<reference evidence="6 7" key="1">
    <citation type="journal article" date="2019" name="Int. J. Syst. Evol. Microbiol.">
        <title>The Global Catalogue of Microorganisms (GCM) 10K type strain sequencing project: providing services to taxonomists for standard genome sequencing and annotation.</title>
        <authorList>
            <consortium name="The Broad Institute Genomics Platform"/>
            <consortium name="The Broad Institute Genome Sequencing Center for Infectious Disease"/>
            <person name="Wu L."/>
            <person name="Ma J."/>
        </authorList>
    </citation>
    <scope>NUCLEOTIDE SEQUENCE [LARGE SCALE GENOMIC DNA]</scope>
    <source>
        <strain evidence="6 7">JCM 13518</strain>
    </source>
</reference>
<evidence type="ECO:0000256" key="5">
    <source>
        <dbReference type="SAM" id="Phobius"/>
    </source>
</evidence>
<dbReference type="InterPro" id="IPR009003">
    <property type="entry name" value="Peptidase_S1_PA"/>
</dbReference>
<comment type="subcellular location">
    <subcellularLocation>
        <location evidence="1">Membrane</location>
        <topology evidence="1">Multi-pass membrane protein</topology>
    </subcellularLocation>
</comment>
<feature type="transmembrane region" description="Helical" evidence="5">
    <location>
        <begin position="29"/>
        <end position="49"/>
    </location>
</feature>
<dbReference type="EMBL" id="BAAAME010000005">
    <property type="protein sequence ID" value="GAA1747618.1"/>
    <property type="molecule type" value="Genomic_DNA"/>
</dbReference>
<comment type="caution">
    <text evidence="6">The sequence shown here is derived from an EMBL/GenBank/DDBJ whole genome shotgun (WGS) entry which is preliminary data.</text>
</comment>
<protein>
    <submittedName>
        <fullName evidence="6">MarP family serine protease</fullName>
    </submittedName>
</protein>
<dbReference type="GO" id="GO:0008233">
    <property type="term" value="F:peptidase activity"/>
    <property type="evidence" value="ECO:0007669"/>
    <property type="project" value="UniProtKB-KW"/>
</dbReference>
<keyword evidence="6" id="KW-0378">Hydrolase</keyword>
<dbReference type="Gene3D" id="2.40.10.10">
    <property type="entry name" value="Trypsin-like serine proteases"/>
    <property type="match status" value="2"/>
</dbReference>
<sequence length="389" mass="39609">MNSLDLCIVLVALAFAVSGVVQGFLANLAATLGLLAGGLLAVLIVPLVISPDEPSLASSLTALGIVVAVAAGGQIMGTVVGTDLRRTVRTPTGRWFDAAGGGVLSVVSVLVVSWALGYAVSGTTVPYLSTAARDSTILGAVDDAMPSQAAGVLHAFSDVIDANLFPRYLDPFDSEDIVRVGPPDPATLLLPGVEQASASVVKILGEASCDRGIEGTGFVYAENRVMTNAHVVAGVSRPSVVTTEGSFDAEVVVFDPTLDVAVLAVDLDLPALAFDTAGRAGQDAAVLGYPGNGPFDAQAARIREQIRLKSPDIYNDGQHVRESFSIRSLVRSGNSGGPLVSADGQVLGVIFAASVTDSNTGYALTASQVADAAEQGRTSTREVGTGGCA</sequence>
<dbReference type="GO" id="GO:0006508">
    <property type="term" value="P:proteolysis"/>
    <property type="evidence" value="ECO:0007669"/>
    <property type="project" value="UniProtKB-KW"/>
</dbReference>
<dbReference type="Proteomes" id="UP001501057">
    <property type="component" value="Unassembled WGS sequence"/>
</dbReference>
<dbReference type="Pfam" id="PF13365">
    <property type="entry name" value="Trypsin_2"/>
    <property type="match status" value="1"/>
</dbReference>
<feature type="transmembrane region" description="Helical" evidence="5">
    <location>
        <begin position="56"/>
        <end position="75"/>
    </location>
</feature>
<dbReference type="NCBIfam" id="NF033740">
    <property type="entry name" value="MarP_fam_protase"/>
    <property type="match status" value="1"/>
</dbReference>